<dbReference type="Pfam" id="PF11142">
    <property type="entry name" value="DUF2917"/>
    <property type="match status" value="1"/>
</dbReference>
<keyword evidence="2" id="KW-1185">Reference proteome</keyword>
<reference evidence="1 2" key="1">
    <citation type="submission" date="2020-05" db="EMBL/GenBank/DDBJ databases">
        <title>Ramlibacter rhizophilus sp. nov., isolated from rhizosphere soil of national flower Mugunghwa from South Korea.</title>
        <authorList>
            <person name="Zheng-Fei Y."/>
            <person name="Huan T."/>
        </authorList>
    </citation>
    <scope>NUCLEOTIDE SEQUENCE [LARGE SCALE GENOMIC DNA]</scope>
    <source>
        <strain evidence="1 2">H242</strain>
    </source>
</reference>
<dbReference type="InterPro" id="IPR021317">
    <property type="entry name" value="DUF2917"/>
</dbReference>
<sequence>MQVRCAAGSLWITHDGDCKDVVLGAQETYSAERKQAMHLFALEPCVPELEFRDD</sequence>
<evidence type="ECO:0000313" key="2">
    <source>
        <dbReference type="Proteomes" id="UP000500826"/>
    </source>
</evidence>
<dbReference type="EMBL" id="CP053418">
    <property type="protein sequence ID" value="QJW83630.1"/>
    <property type="molecule type" value="Genomic_DNA"/>
</dbReference>
<gene>
    <name evidence="1" type="ORF">HK414_04770</name>
</gene>
<organism evidence="1 2">
    <name type="scientific">Ramlibacter terrae</name>
    <dbReference type="NCBI Taxonomy" id="2732511"/>
    <lineage>
        <taxon>Bacteria</taxon>
        <taxon>Pseudomonadati</taxon>
        <taxon>Pseudomonadota</taxon>
        <taxon>Betaproteobacteria</taxon>
        <taxon>Burkholderiales</taxon>
        <taxon>Comamonadaceae</taxon>
        <taxon>Ramlibacter</taxon>
    </lineage>
</organism>
<evidence type="ECO:0000313" key="1">
    <source>
        <dbReference type="EMBL" id="QJW83630.1"/>
    </source>
</evidence>
<dbReference type="Proteomes" id="UP000500826">
    <property type="component" value="Chromosome"/>
</dbReference>
<proteinExistence type="predicted"/>
<name>A0ABX6P2J4_9BURK</name>
<accession>A0ABX6P2J4</accession>
<protein>
    <submittedName>
        <fullName evidence="1">DUF2917 domain-containing protein</fullName>
    </submittedName>
</protein>